<dbReference type="AlphaFoldDB" id="A0A1V4ISE4"/>
<feature type="transmembrane region" description="Helical" evidence="6">
    <location>
        <begin position="433"/>
        <end position="453"/>
    </location>
</feature>
<dbReference type="OrthoDB" id="5137249at2"/>
<dbReference type="PANTHER" id="PTHR30287:SF1">
    <property type="entry name" value="INNER MEMBRANE PROTEIN"/>
    <property type="match status" value="1"/>
</dbReference>
<keyword evidence="5 6" id="KW-0472">Membrane</keyword>
<feature type="domain" description="ABC3 transporter permease C-terminal" evidence="7">
    <location>
        <begin position="661"/>
        <end position="777"/>
    </location>
</feature>
<feature type="domain" description="MacB-like periplasmic core" evidence="8">
    <location>
        <begin position="23"/>
        <end position="233"/>
    </location>
</feature>
<keyword evidence="10" id="KW-1185">Reference proteome</keyword>
<evidence type="ECO:0000256" key="3">
    <source>
        <dbReference type="ARBA" id="ARBA00022692"/>
    </source>
</evidence>
<evidence type="ECO:0000259" key="7">
    <source>
        <dbReference type="Pfam" id="PF02687"/>
    </source>
</evidence>
<feature type="transmembrane region" description="Helical" evidence="6">
    <location>
        <begin position="749"/>
        <end position="770"/>
    </location>
</feature>
<reference evidence="9 10" key="1">
    <citation type="submission" date="2017-03" db="EMBL/GenBank/DDBJ databases">
        <title>Genome sequence of Clostridium chromiireducens DSM 23318.</title>
        <authorList>
            <person name="Poehlein A."/>
            <person name="Daniel R."/>
        </authorList>
    </citation>
    <scope>NUCLEOTIDE SEQUENCE [LARGE SCALE GENOMIC DNA]</scope>
    <source>
        <strain evidence="9 10">DSM 23318</strain>
    </source>
</reference>
<evidence type="ECO:0000256" key="4">
    <source>
        <dbReference type="ARBA" id="ARBA00022989"/>
    </source>
</evidence>
<dbReference type="Pfam" id="PF12704">
    <property type="entry name" value="MacB_PCD"/>
    <property type="match status" value="2"/>
</dbReference>
<evidence type="ECO:0000256" key="6">
    <source>
        <dbReference type="SAM" id="Phobius"/>
    </source>
</evidence>
<keyword evidence="9" id="KW-0131">Cell cycle</keyword>
<feature type="transmembrane region" description="Helical" evidence="6">
    <location>
        <begin position="356"/>
        <end position="377"/>
    </location>
</feature>
<dbReference type="InterPro" id="IPR003838">
    <property type="entry name" value="ABC3_permease_C"/>
</dbReference>
<evidence type="ECO:0000313" key="9">
    <source>
        <dbReference type="EMBL" id="OPJ62948.1"/>
    </source>
</evidence>
<dbReference type="EMBL" id="MZGT01000020">
    <property type="protein sequence ID" value="OPJ62948.1"/>
    <property type="molecule type" value="Genomic_DNA"/>
</dbReference>
<proteinExistence type="predicted"/>
<dbReference type="RefSeq" id="WP_079439338.1">
    <property type="nucleotide sequence ID" value="NZ_MZGT01000020.1"/>
</dbReference>
<dbReference type="Pfam" id="PF02687">
    <property type="entry name" value="FtsX"/>
    <property type="match status" value="2"/>
</dbReference>
<evidence type="ECO:0000313" key="10">
    <source>
        <dbReference type="Proteomes" id="UP000191056"/>
    </source>
</evidence>
<sequence length="787" mass="88402">MKILFRNLLRDLKKSKGQFISILIIVILGVAFYTSLNSVFKNLSNSSTQYYEEYRLADIWVDLYKAPASAKDKIESLPYVKMSTERIINDASISLSEENATLRFITLPDIKRDIVNDIVIKSGRYFSEEDNNQCLLDEDFLKANNLNLGEYIYPVINGNKVKLKIVGSAKSPEFVYTLKDSSEIMVDNKKFGIIYIKQSFGEAIFDSKGFINNISINLSNGTRIETAKDDIRKILKNYGVKSVMDRDEQISSKMISEEIKQLKSTGGSFPIVFFLVSSIIIYIMMGRMVENQRVQIGVLKALGFTNVQVLTYYMSFSMIIAVIGSLIGSVVGTYMGVGLTKMYNQYFSLPLSEIRIYGEFVIPAFVLTLAFSLFAGYNSCKVIFKIMPSEAMREKSPEAGKKILFEKIEFIWSNISNLGKIILRNLFRYKRRALLTSLGIIFSSALLLVALSMSDSMNFMIEEQYGNIQNYDIKVKFPKIMSVEELSSIKNIEHVTELEPVLETGVEISNGWRSKDVGLTALIEEPQIYRVEDTSGNKINLPNNGILISEKLANVLGVKVNDKVNIKFFFPGKEKREAVVKGIIVQYIGLSAYTSMDGLNNMLGEGMIASSAVLKLDNGKFENEVENKLKDMPGITSVESKSDSLNALLKNMGAMKSSVGAMIVLAAILLIAVLYNIATINIFERQRELATLKVLGFTNNEIKKLIFNENYIISTFGIIIGLPFGKWLGSAMMANSSTDSYSIPYVVEIRSYIITVILTLVFTLVTNLMLMRKIKSIDMLEVLKNKE</sequence>
<feature type="transmembrane region" description="Helical" evidence="6">
    <location>
        <begin position="310"/>
        <end position="336"/>
    </location>
</feature>
<feature type="transmembrane region" description="Helical" evidence="6">
    <location>
        <begin position="20"/>
        <end position="40"/>
    </location>
</feature>
<protein>
    <submittedName>
        <fullName evidence="9">Cell division ABC transporter subunit FtsX</fullName>
    </submittedName>
</protein>
<feature type="domain" description="MacB-like periplasmic core" evidence="8">
    <location>
        <begin position="434"/>
        <end position="624"/>
    </location>
</feature>
<gene>
    <name evidence="9" type="ORF">CLCHR_17770</name>
</gene>
<keyword evidence="2" id="KW-1003">Cell membrane</keyword>
<feature type="transmembrane region" description="Helical" evidence="6">
    <location>
        <begin position="711"/>
        <end position="729"/>
    </location>
</feature>
<dbReference type="GO" id="GO:0051301">
    <property type="term" value="P:cell division"/>
    <property type="evidence" value="ECO:0007669"/>
    <property type="project" value="UniProtKB-KW"/>
</dbReference>
<dbReference type="PANTHER" id="PTHR30287">
    <property type="entry name" value="MEMBRANE COMPONENT OF PREDICTED ABC SUPERFAMILY METABOLITE UPTAKE TRANSPORTER"/>
    <property type="match status" value="1"/>
</dbReference>
<dbReference type="STRING" id="225345.CLCHR_17770"/>
<feature type="transmembrane region" description="Helical" evidence="6">
    <location>
        <begin position="659"/>
        <end position="683"/>
    </location>
</feature>
<dbReference type="GO" id="GO:0005886">
    <property type="term" value="C:plasma membrane"/>
    <property type="evidence" value="ECO:0007669"/>
    <property type="project" value="UniProtKB-SubCell"/>
</dbReference>
<feature type="transmembrane region" description="Helical" evidence="6">
    <location>
        <begin position="269"/>
        <end position="289"/>
    </location>
</feature>
<organism evidence="9 10">
    <name type="scientific">Clostridium chromiireducens</name>
    <dbReference type="NCBI Taxonomy" id="225345"/>
    <lineage>
        <taxon>Bacteria</taxon>
        <taxon>Bacillati</taxon>
        <taxon>Bacillota</taxon>
        <taxon>Clostridia</taxon>
        <taxon>Eubacteriales</taxon>
        <taxon>Clostridiaceae</taxon>
        <taxon>Clostridium</taxon>
    </lineage>
</organism>
<accession>A0A1V4ISE4</accession>
<keyword evidence="4 6" id="KW-1133">Transmembrane helix</keyword>
<name>A0A1V4ISE4_9CLOT</name>
<dbReference type="InterPro" id="IPR025857">
    <property type="entry name" value="MacB_PCD"/>
</dbReference>
<evidence type="ECO:0000259" key="8">
    <source>
        <dbReference type="Pfam" id="PF12704"/>
    </source>
</evidence>
<keyword evidence="9" id="KW-0132">Cell division</keyword>
<comment type="subcellular location">
    <subcellularLocation>
        <location evidence="1">Cell membrane</location>
        <topology evidence="1">Multi-pass membrane protein</topology>
    </subcellularLocation>
</comment>
<evidence type="ECO:0000256" key="5">
    <source>
        <dbReference type="ARBA" id="ARBA00023136"/>
    </source>
</evidence>
<dbReference type="Proteomes" id="UP000191056">
    <property type="component" value="Unassembled WGS sequence"/>
</dbReference>
<dbReference type="InterPro" id="IPR038766">
    <property type="entry name" value="Membrane_comp_ABC_pdt"/>
</dbReference>
<keyword evidence="3 6" id="KW-0812">Transmembrane</keyword>
<comment type="caution">
    <text evidence="9">The sequence shown here is derived from an EMBL/GenBank/DDBJ whole genome shotgun (WGS) entry which is preliminary data.</text>
</comment>
<feature type="domain" description="ABC3 transporter permease C-terminal" evidence="7">
    <location>
        <begin position="268"/>
        <end position="381"/>
    </location>
</feature>
<evidence type="ECO:0000256" key="2">
    <source>
        <dbReference type="ARBA" id="ARBA00022475"/>
    </source>
</evidence>
<evidence type="ECO:0000256" key="1">
    <source>
        <dbReference type="ARBA" id="ARBA00004651"/>
    </source>
</evidence>